<reference evidence="11" key="1">
    <citation type="submission" date="2015-07" db="EMBL/GenBank/DDBJ databases">
        <title>Draft genome sequence of the purine-degrading Gottschalkia purinilyticum DSM 1384 (formerly Clostridium purinilyticum).</title>
        <authorList>
            <person name="Poehlein A."/>
            <person name="Schiel-Bengelsdorf B."/>
            <person name="Bengelsdorf F.R."/>
            <person name="Daniel R."/>
            <person name="Duerre P."/>
        </authorList>
    </citation>
    <scope>NUCLEOTIDE SEQUENCE [LARGE SCALE GENOMIC DNA]</scope>
    <source>
        <strain evidence="11">DSM 1384</strain>
    </source>
</reference>
<organism evidence="10 11">
    <name type="scientific">Gottschalkia purinilytica</name>
    <name type="common">Clostridium purinilyticum</name>
    <dbReference type="NCBI Taxonomy" id="1503"/>
    <lineage>
        <taxon>Bacteria</taxon>
        <taxon>Bacillati</taxon>
        <taxon>Bacillota</taxon>
        <taxon>Tissierellia</taxon>
        <taxon>Tissierellales</taxon>
        <taxon>Gottschalkiaceae</taxon>
        <taxon>Gottschalkia</taxon>
    </lineage>
</organism>
<evidence type="ECO:0000256" key="6">
    <source>
        <dbReference type="ARBA" id="ARBA00038076"/>
    </source>
</evidence>
<protein>
    <submittedName>
        <fullName evidence="10">ABC-type transport system, involved in lipoprotein release, permease component</fullName>
    </submittedName>
</protein>
<evidence type="ECO:0000256" key="2">
    <source>
        <dbReference type="ARBA" id="ARBA00022475"/>
    </source>
</evidence>
<evidence type="ECO:0000259" key="9">
    <source>
        <dbReference type="Pfam" id="PF12704"/>
    </source>
</evidence>
<dbReference type="STRING" id="1503.CLPU_2c00070"/>
<feature type="domain" description="MacB-like periplasmic core" evidence="9">
    <location>
        <begin position="19"/>
        <end position="184"/>
    </location>
</feature>
<feature type="transmembrane region" description="Helical" evidence="7">
    <location>
        <begin position="746"/>
        <end position="767"/>
    </location>
</feature>
<feature type="transmembrane region" description="Helical" evidence="7">
    <location>
        <begin position="840"/>
        <end position="858"/>
    </location>
</feature>
<keyword evidence="11" id="KW-1185">Reference proteome</keyword>
<keyword evidence="10" id="KW-0449">Lipoprotein</keyword>
<dbReference type="InterPro" id="IPR025857">
    <property type="entry name" value="MacB_PCD"/>
</dbReference>
<dbReference type="EMBL" id="LGSS01000002">
    <property type="protein sequence ID" value="KNF09556.1"/>
    <property type="molecule type" value="Genomic_DNA"/>
</dbReference>
<evidence type="ECO:0000256" key="5">
    <source>
        <dbReference type="ARBA" id="ARBA00023136"/>
    </source>
</evidence>
<proteinExistence type="inferred from homology"/>
<dbReference type="AlphaFoldDB" id="A0A0L0WDN7"/>
<evidence type="ECO:0000256" key="7">
    <source>
        <dbReference type="SAM" id="Phobius"/>
    </source>
</evidence>
<dbReference type="InterPro" id="IPR050250">
    <property type="entry name" value="Macrolide_Exporter_MacB"/>
</dbReference>
<evidence type="ECO:0000313" key="11">
    <source>
        <dbReference type="Proteomes" id="UP000037267"/>
    </source>
</evidence>
<feature type="transmembrane region" description="Helical" evidence="7">
    <location>
        <begin position="291"/>
        <end position="316"/>
    </location>
</feature>
<keyword evidence="2" id="KW-1003">Cell membrane</keyword>
<dbReference type="GO" id="GO:0005886">
    <property type="term" value="C:plasma membrane"/>
    <property type="evidence" value="ECO:0007669"/>
    <property type="project" value="UniProtKB-SubCell"/>
</dbReference>
<evidence type="ECO:0000313" key="10">
    <source>
        <dbReference type="EMBL" id="KNF09556.1"/>
    </source>
</evidence>
<dbReference type="GO" id="GO:0022857">
    <property type="term" value="F:transmembrane transporter activity"/>
    <property type="evidence" value="ECO:0007669"/>
    <property type="project" value="TreeGrafter"/>
</dbReference>
<dbReference type="Proteomes" id="UP000037267">
    <property type="component" value="Unassembled WGS sequence"/>
</dbReference>
<name>A0A0L0WDN7_GOTPU</name>
<dbReference type="InterPro" id="IPR003838">
    <property type="entry name" value="ABC3_permease_C"/>
</dbReference>
<comment type="caution">
    <text evidence="10">The sequence shown here is derived from an EMBL/GenBank/DDBJ whole genome shotgun (WGS) entry which is preliminary data.</text>
</comment>
<comment type="similarity">
    <text evidence="6">Belongs to the ABC-4 integral membrane protein family.</text>
</comment>
<feature type="domain" description="ABC3 transporter permease C-terminal" evidence="8">
    <location>
        <begin position="745"/>
        <end position="867"/>
    </location>
</feature>
<evidence type="ECO:0000256" key="4">
    <source>
        <dbReference type="ARBA" id="ARBA00022989"/>
    </source>
</evidence>
<feature type="transmembrane region" description="Helical" evidence="7">
    <location>
        <begin position="251"/>
        <end position="270"/>
    </location>
</feature>
<dbReference type="PANTHER" id="PTHR30572:SF4">
    <property type="entry name" value="ABC TRANSPORTER PERMEASE YTRF"/>
    <property type="match status" value="1"/>
</dbReference>
<sequence length="876" mass="100437">MYYIRMALKYILKYPKRAAAMIISIALSTFLMVTIGSLAESSINTEINDIKKSTGAQHVRYDRLNMNQVNQIKKNKNIKVVSNMAGYAIWNYEDRIPIYISSVDENMLYMNNTKMEEGKFPTESNEIAIENWVLDRMELKIKVGEAIKIPLEKGGEKEFKLVGIVKDIPATKSRGETGAYVAFNKENLSGNDDYIYSFVEFKEGLKLKKEINDLSKEIGVKEKRNIRINPMLLDAMGQYGALEWDLIKMSLMLMAVGGMVIYSIYSISVLKRVKEYGIMRAIGSTSKQIIYVMLSEIGIIYAIGVLIGILMGVTSVQLFKGITTNLFTEANTKIDIVVISTFAIKLSMIVSFSSILLAGIRAVLLTIKVSPIDAINKSTQDKNIIFNEKKGIIQRSLSITGKISCKNLKRNKKMILFTIVSMSIGCILFIAQSFQNELIRREGIYVNKLHAIYDLRLDIDDKVAIKKGYTKEQINDIKKLPQVKNIYSSQLLYSRIKIDKKYMNGEYGQSYIKYMTDGDYKYRNELVKHGDNFSFESDDKKEKIMRNTLMSLSNDDIERLNKKLGESKIDLSEMNDKPLAILYVPEINKKGSMNKEDGELKPAFNINVGDKVKVSIPKEGYEKNMNNIEIISRYEKYKSQYVDKEFTVVGTVDYHGLPNNHRGTLSEGIHMFISENMFKELSGIDNYRVVKIDMKDNATKSEYETLRKKVQEMSKLFPMTHFEDHVEIRKESEKSNRQYNLLQNSIAIVLMLISGLSIFNNINYNLISRIREHGIMKAIGLTDRQFRKMIRFEGLMYGVISAFASCIIAFVIQVGVYLYYTQYMYKDIFILKRFFIEWDLYLVVVLINLSIGYIATLGPSRQVNKIETTEAIRSIE</sequence>
<comment type="subcellular location">
    <subcellularLocation>
        <location evidence="1">Cell membrane</location>
        <topology evidence="1">Multi-pass membrane protein</topology>
    </subcellularLocation>
</comment>
<feature type="transmembrane region" description="Helical" evidence="7">
    <location>
        <begin position="414"/>
        <end position="434"/>
    </location>
</feature>
<feature type="transmembrane region" description="Helical" evidence="7">
    <location>
        <begin position="794"/>
        <end position="820"/>
    </location>
</feature>
<feature type="domain" description="ABC3 transporter permease C-terminal" evidence="8">
    <location>
        <begin position="249"/>
        <end position="366"/>
    </location>
</feature>
<dbReference type="PANTHER" id="PTHR30572">
    <property type="entry name" value="MEMBRANE COMPONENT OF TRANSPORTER-RELATED"/>
    <property type="match status" value="1"/>
</dbReference>
<keyword evidence="4 7" id="KW-1133">Transmembrane helix</keyword>
<gene>
    <name evidence="10" type="ORF">CLPU_2c00070</name>
</gene>
<dbReference type="Pfam" id="PF12704">
    <property type="entry name" value="MacB_PCD"/>
    <property type="match status" value="1"/>
</dbReference>
<evidence type="ECO:0000259" key="8">
    <source>
        <dbReference type="Pfam" id="PF02687"/>
    </source>
</evidence>
<dbReference type="RefSeq" id="WP_050353959.1">
    <property type="nucleotide sequence ID" value="NZ_LGSS01000002.1"/>
</dbReference>
<evidence type="ECO:0000256" key="1">
    <source>
        <dbReference type="ARBA" id="ARBA00004651"/>
    </source>
</evidence>
<evidence type="ECO:0000256" key="3">
    <source>
        <dbReference type="ARBA" id="ARBA00022692"/>
    </source>
</evidence>
<accession>A0A0L0WDN7</accession>
<feature type="transmembrane region" description="Helical" evidence="7">
    <location>
        <begin position="336"/>
        <end position="360"/>
    </location>
</feature>
<keyword evidence="3 7" id="KW-0812">Transmembrane</keyword>
<keyword evidence="5 7" id="KW-0472">Membrane</keyword>
<dbReference type="Pfam" id="PF02687">
    <property type="entry name" value="FtsX"/>
    <property type="match status" value="2"/>
</dbReference>
<dbReference type="OrthoDB" id="9793166at2"/>